<evidence type="ECO:0000313" key="7">
    <source>
        <dbReference type="Proteomes" id="UP000620224"/>
    </source>
</evidence>
<dbReference type="SUPFAM" id="SSF50978">
    <property type="entry name" value="WD40 repeat-like"/>
    <property type="match status" value="1"/>
</dbReference>
<dbReference type="InterPro" id="IPR020472">
    <property type="entry name" value="WD40_PAC1"/>
</dbReference>
<dbReference type="Pfam" id="PF13560">
    <property type="entry name" value="HTH_31"/>
    <property type="match status" value="1"/>
</dbReference>
<feature type="repeat" description="WD" evidence="3">
    <location>
        <begin position="799"/>
        <end position="840"/>
    </location>
</feature>
<feature type="repeat" description="WD" evidence="3">
    <location>
        <begin position="841"/>
        <end position="882"/>
    </location>
</feature>
<evidence type="ECO:0000313" key="6">
    <source>
        <dbReference type="EMBL" id="GGW55337.1"/>
    </source>
</evidence>
<evidence type="ECO:0000259" key="5">
    <source>
        <dbReference type="PROSITE" id="PS50943"/>
    </source>
</evidence>
<dbReference type="InterPro" id="IPR027417">
    <property type="entry name" value="P-loop_NTPase"/>
</dbReference>
<dbReference type="InterPro" id="IPR001680">
    <property type="entry name" value="WD40_rpt"/>
</dbReference>
<dbReference type="InterPro" id="IPR015943">
    <property type="entry name" value="WD40/YVTN_repeat-like_dom_sf"/>
</dbReference>
<dbReference type="SUPFAM" id="SSF52540">
    <property type="entry name" value="P-loop containing nucleoside triphosphate hydrolases"/>
    <property type="match status" value="1"/>
</dbReference>
<dbReference type="InterPro" id="IPR024977">
    <property type="entry name" value="Apc4-like_WD40_dom"/>
</dbReference>
<feature type="repeat" description="WD" evidence="3">
    <location>
        <begin position="592"/>
        <end position="633"/>
    </location>
</feature>
<dbReference type="Gene3D" id="1.10.260.40">
    <property type="entry name" value="lambda repressor-like DNA-binding domains"/>
    <property type="match status" value="1"/>
</dbReference>
<reference evidence="6" key="2">
    <citation type="submission" date="2020-09" db="EMBL/GenBank/DDBJ databases">
        <authorList>
            <person name="Sun Q."/>
            <person name="Ohkuma M."/>
        </authorList>
    </citation>
    <scope>NUCLEOTIDE SEQUENCE</scope>
    <source>
        <strain evidence="6">JCM 4490</strain>
    </source>
</reference>
<dbReference type="InterPro" id="IPR049052">
    <property type="entry name" value="nSTAND1"/>
</dbReference>
<dbReference type="PROSITE" id="PS50943">
    <property type="entry name" value="HTH_CROC1"/>
    <property type="match status" value="1"/>
</dbReference>
<dbReference type="Gene3D" id="3.40.50.300">
    <property type="entry name" value="P-loop containing nucleotide triphosphate hydrolases"/>
    <property type="match status" value="1"/>
</dbReference>
<feature type="repeat" description="WD" evidence="3">
    <location>
        <begin position="1056"/>
        <end position="1087"/>
    </location>
</feature>
<dbReference type="PRINTS" id="PR00320">
    <property type="entry name" value="GPROTEINBRPT"/>
</dbReference>
<keyword evidence="4" id="KW-0812">Transmembrane</keyword>
<keyword evidence="2" id="KW-0677">Repeat</keyword>
<dbReference type="InterPro" id="IPR010982">
    <property type="entry name" value="Lambda_DNA-bd_dom_sf"/>
</dbReference>
<dbReference type="CDD" id="cd00200">
    <property type="entry name" value="WD40"/>
    <property type="match status" value="2"/>
</dbReference>
<dbReference type="InterPro" id="IPR011047">
    <property type="entry name" value="Quinoprotein_ADH-like_sf"/>
</dbReference>
<reference evidence="6" key="1">
    <citation type="journal article" date="2014" name="Int. J. Syst. Evol. Microbiol.">
        <title>Complete genome sequence of Corynebacterium casei LMG S-19264T (=DSM 44701T), isolated from a smear-ripened cheese.</title>
        <authorList>
            <consortium name="US DOE Joint Genome Institute (JGI-PGF)"/>
            <person name="Walter F."/>
            <person name="Albersmeier A."/>
            <person name="Kalinowski J."/>
            <person name="Ruckert C."/>
        </authorList>
    </citation>
    <scope>NUCLEOTIDE SEQUENCE</scope>
    <source>
        <strain evidence="6">JCM 4490</strain>
    </source>
</reference>
<dbReference type="SMART" id="SM00530">
    <property type="entry name" value="HTH_XRE"/>
    <property type="match status" value="1"/>
</dbReference>
<accession>A0A918MR18</accession>
<feature type="repeat" description="WD" evidence="3">
    <location>
        <begin position="1094"/>
        <end position="1127"/>
    </location>
</feature>
<dbReference type="InterPro" id="IPR036322">
    <property type="entry name" value="WD40_repeat_dom_sf"/>
</dbReference>
<dbReference type="InterPro" id="IPR001387">
    <property type="entry name" value="Cro/C1-type_HTH"/>
</dbReference>
<dbReference type="PROSITE" id="PS00678">
    <property type="entry name" value="WD_REPEATS_1"/>
    <property type="match status" value="1"/>
</dbReference>
<keyword evidence="4" id="KW-0472">Membrane</keyword>
<feature type="repeat" description="WD" evidence="3">
    <location>
        <begin position="1013"/>
        <end position="1054"/>
    </location>
</feature>
<dbReference type="AlphaFoldDB" id="A0A918MR18"/>
<dbReference type="PROSITE" id="PS50082">
    <property type="entry name" value="WD_REPEATS_2"/>
    <property type="match status" value="8"/>
</dbReference>
<dbReference type="SUPFAM" id="SSF50998">
    <property type="entry name" value="Quinoprotein alcohol dehydrogenase-like"/>
    <property type="match status" value="1"/>
</dbReference>
<feature type="domain" description="HTH cro/C1-type" evidence="5">
    <location>
        <begin position="8"/>
        <end position="63"/>
    </location>
</feature>
<evidence type="ECO:0000256" key="1">
    <source>
        <dbReference type="ARBA" id="ARBA00022574"/>
    </source>
</evidence>
<dbReference type="GO" id="GO:0003677">
    <property type="term" value="F:DNA binding"/>
    <property type="evidence" value="ECO:0007669"/>
    <property type="project" value="InterPro"/>
</dbReference>
<evidence type="ECO:0000256" key="2">
    <source>
        <dbReference type="ARBA" id="ARBA00022737"/>
    </source>
</evidence>
<feature type="transmembrane region" description="Helical" evidence="4">
    <location>
        <begin position="501"/>
        <end position="520"/>
    </location>
</feature>
<feature type="repeat" description="WD" evidence="3">
    <location>
        <begin position="982"/>
        <end position="1012"/>
    </location>
</feature>
<dbReference type="EMBL" id="BMUE01000007">
    <property type="protein sequence ID" value="GGW55337.1"/>
    <property type="molecule type" value="Genomic_DNA"/>
</dbReference>
<keyword evidence="1 3" id="KW-0853">WD repeat</keyword>
<comment type="caution">
    <text evidence="6">The sequence shown here is derived from an EMBL/GenBank/DDBJ whole genome shotgun (WGS) entry which is preliminary data.</text>
</comment>
<dbReference type="PROSITE" id="PS50294">
    <property type="entry name" value="WD_REPEATS_REGION"/>
    <property type="match status" value="6"/>
</dbReference>
<feature type="repeat" description="WD" evidence="3">
    <location>
        <begin position="684"/>
        <end position="715"/>
    </location>
</feature>
<proteinExistence type="predicted"/>
<sequence length="1175" mass="126107">MQRFAYELRKLRQEAGGLTYREMARRAHYSLTALSQAAAGEQLPSLDLALAYVRACDGDAEEWERRWHDTAEEAAVRDREEDAAESPYLGLVRFELGDHERFFGRDRLVADVRDLVWRRRFVAVVGPSGSGKSSLLRAGLIPALRAEGTSLAAIRVFSPGDHPLHTHADALRPEDADGDTILVVDQFEEVFTLGNDPRERTAFIDALLTAQHPDSRLRVVIAVRADFYGRCAEHGELAGALSEANLLVGPMSPAELREVVVRPAQTAGLIVERDLTARLVEEVHGAPGGLPLLSHALQETWRRRRGRALTLQAYEAVGGVHGAIAQSAEEVYGRLSPGHAELARLILLRLIVPGEGAEDTRRPVDRSELDVGAASEDDIALVLDRLANARLLTLADGTVDLAHEALITGWPRLHRWIDDGRARLRVHRQLTEAASVWNALDRDPGALYRGVRLAAAEEAFSDIGTLKELTGSERDFLTASITAREREQRVAARMARRRRQLIAALSVLLVVAMAAGAIAWSQSHVSEHRRKQAVAAQKDALSRQLAAQSTALLDYNPDLASLLAVQAYRVSPTAEATSSLYSAAALPLRRLLTTDARSVESVSFSPDGRTVAASSSDGRVARWDVGTGAARTTLRSAAGEVRAITYDRAGHLLAANDADGTLHVSNLTRGKAWTATDHAETGPLAFSPDDRTVAVGSSDGRIRLRDLATGAVRTTLPVSVGGTTAIAYSPDGRLLSVAGARVIEVCDLPKRETRAIKFTGLAPPTSMALSRSGDLLAVGDALGQVRLWDSGAGRWRARFADHKGPVSAVQFSPDGRLLATGSDDSTARLYDVTTGESRVVLTGHTRSVTSVSFSPDGTTLATGSRDRTVRLWDVSRGAASVTRRTENTPTSTAFTADGRALETGDGAGRVSTWDTVRLQNHSTRDVVFGTTTRSVSLPPGGHVTAALSSDDGRTVQVWDATSHLRRTTVHSGSRSELFVTAALDPHGRVLATGDTGANVRLWDVATGRSRRVLTGHTDAVVALAFSGDGHTLASADGSGSIRLWETATGKSRALLTDSATSLALSPDGHTLAVGHDDGTVRLWDLSTLTLRGALKGRRLPVTSVAVSADRRTLAAGTEDGTIQLWTLTVPSPAGVIDGICRALHRDFSQQERAQYLLGQPQYRGCASRSQGRHVP</sequence>
<evidence type="ECO:0000256" key="4">
    <source>
        <dbReference type="SAM" id="Phobius"/>
    </source>
</evidence>
<dbReference type="PANTHER" id="PTHR19848">
    <property type="entry name" value="WD40 REPEAT PROTEIN"/>
    <property type="match status" value="1"/>
</dbReference>
<gene>
    <name evidence="6" type="ORF">GCM10010503_35470</name>
</gene>
<dbReference type="CDD" id="cd00093">
    <property type="entry name" value="HTH_XRE"/>
    <property type="match status" value="1"/>
</dbReference>
<name>A0A918MR18_9ACTN</name>
<dbReference type="Pfam" id="PF00400">
    <property type="entry name" value="WD40"/>
    <property type="match status" value="6"/>
</dbReference>
<dbReference type="InterPro" id="IPR019775">
    <property type="entry name" value="WD40_repeat_CS"/>
</dbReference>
<dbReference type="SMART" id="SM00320">
    <property type="entry name" value="WD40"/>
    <property type="match status" value="11"/>
</dbReference>
<dbReference type="Gene3D" id="2.130.10.10">
    <property type="entry name" value="YVTN repeat-like/Quinoprotein amine dehydrogenase"/>
    <property type="match status" value="5"/>
</dbReference>
<organism evidence="6 7">
    <name type="scientific">Streptomyces lucensis JCM 4490</name>
    <dbReference type="NCBI Taxonomy" id="1306176"/>
    <lineage>
        <taxon>Bacteria</taxon>
        <taxon>Bacillati</taxon>
        <taxon>Actinomycetota</taxon>
        <taxon>Actinomycetes</taxon>
        <taxon>Kitasatosporales</taxon>
        <taxon>Streptomycetaceae</taxon>
        <taxon>Streptomyces</taxon>
    </lineage>
</organism>
<dbReference type="RefSeq" id="WP_229816091.1">
    <property type="nucleotide sequence ID" value="NZ_BMUE01000007.1"/>
</dbReference>
<dbReference type="Pfam" id="PF12894">
    <property type="entry name" value="ANAPC4_WD40"/>
    <property type="match status" value="1"/>
</dbReference>
<dbReference type="Pfam" id="PF20703">
    <property type="entry name" value="nSTAND1"/>
    <property type="match status" value="1"/>
</dbReference>
<dbReference type="SUPFAM" id="SSF47413">
    <property type="entry name" value="lambda repressor-like DNA-binding domains"/>
    <property type="match status" value="1"/>
</dbReference>
<evidence type="ECO:0000256" key="3">
    <source>
        <dbReference type="PROSITE-ProRule" id="PRU00221"/>
    </source>
</evidence>
<protein>
    <recommendedName>
        <fullName evidence="5">HTH cro/C1-type domain-containing protein</fullName>
    </recommendedName>
</protein>
<keyword evidence="7" id="KW-1185">Reference proteome</keyword>
<dbReference type="PANTHER" id="PTHR19848:SF8">
    <property type="entry name" value="F-BOX AND WD REPEAT DOMAIN CONTAINING 7"/>
    <property type="match status" value="1"/>
</dbReference>
<keyword evidence="4" id="KW-1133">Transmembrane helix</keyword>
<dbReference type="Proteomes" id="UP000620224">
    <property type="component" value="Unassembled WGS sequence"/>
</dbReference>